<evidence type="ECO:0000313" key="1">
    <source>
        <dbReference type="EMBL" id="SVB93302.1"/>
    </source>
</evidence>
<name>A0A382I1V1_9ZZZZ</name>
<dbReference type="AlphaFoldDB" id="A0A382I1V1"/>
<reference evidence="1" key="1">
    <citation type="submission" date="2018-05" db="EMBL/GenBank/DDBJ databases">
        <authorList>
            <person name="Lanie J.A."/>
            <person name="Ng W.-L."/>
            <person name="Kazmierczak K.M."/>
            <person name="Andrzejewski T.M."/>
            <person name="Davidsen T.M."/>
            <person name="Wayne K.J."/>
            <person name="Tettelin H."/>
            <person name="Glass J.I."/>
            <person name="Rusch D."/>
            <person name="Podicherti R."/>
            <person name="Tsui H.-C.T."/>
            <person name="Winkler M.E."/>
        </authorList>
    </citation>
    <scope>NUCLEOTIDE SEQUENCE</scope>
</reference>
<sequence>MSIQFSVLDLQIEVDISIWENRALCDQAKTQ</sequence>
<protein>
    <submittedName>
        <fullName evidence="1">Uncharacterized protein</fullName>
    </submittedName>
</protein>
<accession>A0A382I1V1</accession>
<organism evidence="1">
    <name type="scientific">marine metagenome</name>
    <dbReference type="NCBI Taxonomy" id="408172"/>
    <lineage>
        <taxon>unclassified sequences</taxon>
        <taxon>metagenomes</taxon>
        <taxon>ecological metagenomes</taxon>
    </lineage>
</organism>
<gene>
    <name evidence="1" type="ORF">METZ01_LOCUS246156</name>
</gene>
<proteinExistence type="predicted"/>
<dbReference type="EMBL" id="UINC01064536">
    <property type="protein sequence ID" value="SVB93302.1"/>
    <property type="molecule type" value="Genomic_DNA"/>
</dbReference>